<evidence type="ECO:0000256" key="6">
    <source>
        <dbReference type="ARBA" id="ARBA00023136"/>
    </source>
</evidence>
<evidence type="ECO:0000256" key="7">
    <source>
        <dbReference type="ARBA" id="ARBA00023237"/>
    </source>
</evidence>
<dbReference type="GO" id="GO:0015288">
    <property type="term" value="F:porin activity"/>
    <property type="evidence" value="ECO:0007669"/>
    <property type="project" value="TreeGrafter"/>
</dbReference>
<dbReference type="Proteomes" id="UP000316798">
    <property type="component" value="Chromosome"/>
</dbReference>
<comment type="subcellular location">
    <subcellularLocation>
        <location evidence="1">Cell outer membrane</location>
    </subcellularLocation>
</comment>
<dbReference type="InterPro" id="IPR051906">
    <property type="entry name" value="TolC-like"/>
</dbReference>
<keyword evidence="3" id="KW-0813">Transport</keyword>
<keyword evidence="7" id="KW-0998">Cell outer membrane</keyword>
<sequence>MTIVMAGAPLAARATDLLDVWHAASVHDPDVAIAQSAREAGEARRAQASALWRPTVTLSGNVARTSANTSTAGANFSAPAFGQSNGVAFNTSINDGNASGWTLEARQPLISRERQAQSQQLDISADAADLEWQSSRQDLMLHTVQRYFDVILAQRKLDLLTRQHSAVERAWAQAKDRFAIGDAPVTDTYEASARAESLRAQVLAADNELQLARTALSDATGLVSPSLQMLSPGGSAVPGALPPLAHWLALAADSNPQLRLQLAKAQAAREETVKLSAAASAKLDLVAQAGEQRLRGSGDFGPASNTTRQAMIGVQLTVPLYTGGYRSARQAEALHLEDKALAEVDRTRQQISQQTRAAWLGLQAGSARISALTESLKASQSRLDATQLGRQVGDRTTLDLLNAESDASNAELALLQARVDLLLNQLRLQALAGQLDEARLEAVNTLLQR</sequence>
<dbReference type="AlphaFoldDB" id="A0A515DHB0"/>
<keyword evidence="5" id="KW-0812">Transmembrane</keyword>
<keyword evidence="6" id="KW-0472">Membrane</keyword>
<keyword evidence="9" id="KW-1185">Reference proteome</keyword>
<keyword evidence="4" id="KW-1134">Transmembrane beta strand</keyword>
<name>A0A515DHB0_9BURK</name>
<dbReference type="GO" id="GO:0009279">
    <property type="term" value="C:cell outer membrane"/>
    <property type="evidence" value="ECO:0007669"/>
    <property type="project" value="UniProtKB-SubCell"/>
</dbReference>
<proteinExistence type="inferred from homology"/>
<dbReference type="InterPro" id="IPR010130">
    <property type="entry name" value="T1SS_OMP_TolC"/>
</dbReference>
<evidence type="ECO:0000256" key="3">
    <source>
        <dbReference type="ARBA" id="ARBA00022448"/>
    </source>
</evidence>
<gene>
    <name evidence="8" type="ORF">EUB48_13220</name>
</gene>
<dbReference type="GO" id="GO:1990281">
    <property type="term" value="C:efflux pump complex"/>
    <property type="evidence" value="ECO:0007669"/>
    <property type="project" value="TreeGrafter"/>
</dbReference>
<dbReference type="OrthoDB" id="9813458at2"/>
<evidence type="ECO:0000313" key="9">
    <source>
        <dbReference type="Proteomes" id="UP000316798"/>
    </source>
</evidence>
<dbReference type="GO" id="GO:0015562">
    <property type="term" value="F:efflux transmembrane transporter activity"/>
    <property type="evidence" value="ECO:0007669"/>
    <property type="project" value="InterPro"/>
</dbReference>
<dbReference type="Gene3D" id="1.20.1600.10">
    <property type="entry name" value="Outer membrane efflux proteins (OEP)"/>
    <property type="match status" value="1"/>
</dbReference>
<evidence type="ECO:0000256" key="2">
    <source>
        <dbReference type="ARBA" id="ARBA00007613"/>
    </source>
</evidence>
<dbReference type="KEGG" id="rhf:EUB48_13220"/>
<evidence type="ECO:0000256" key="4">
    <source>
        <dbReference type="ARBA" id="ARBA00022452"/>
    </source>
</evidence>
<protein>
    <submittedName>
        <fullName evidence="8">Transporter</fullName>
    </submittedName>
</protein>
<dbReference type="EMBL" id="CP035503">
    <property type="protein sequence ID" value="QDL39790.1"/>
    <property type="molecule type" value="Genomic_DNA"/>
</dbReference>
<accession>A0A515DHB0</accession>
<reference evidence="8 9" key="1">
    <citation type="submission" date="2019-01" db="EMBL/GenBank/DDBJ databases">
        <title>Genomic insights into a novel species Rhodoferax sp.</title>
        <authorList>
            <person name="Jin L."/>
        </authorList>
    </citation>
    <scope>NUCLEOTIDE SEQUENCE [LARGE SCALE GENOMIC DNA]</scope>
    <source>
        <strain evidence="8 9">CHu59-6-5</strain>
    </source>
</reference>
<dbReference type="PANTHER" id="PTHR30026:SF20">
    <property type="entry name" value="OUTER MEMBRANE PROTEIN TOLC"/>
    <property type="match status" value="1"/>
</dbReference>
<dbReference type="InterPro" id="IPR003423">
    <property type="entry name" value="OMP_efflux"/>
</dbReference>
<comment type="similarity">
    <text evidence="2">Belongs to the outer membrane factor (OMF) (TC 1.B.17) family.</text>
</comment>
<evidence type="ECO:0000313" key="8">
    <source>
        <dbReference type="EMBL" id="QDL39790.1"/>
    </source>
</evidence>
<dbReference type="PANTHER" id="PTHR30026">
    <property type="entry name" value="OUTER MEMBRANE PROTEIN TOLC"/>
    <property type="match status" value="1"/>
</dbReference>
<dbReference type="SUPFAM" id="SSF56954">
    <property type="entry name" value="Outer membrane efflux proteins (OEP)"/>
    <property type="match status" value="1"/>
</dbReference>
<evidence type="ECO:0000256" key="5">
    <source>
        <dbReference type="ARBA" id="ARBA00022692"/>
    </source>
</evidence>
<dbReference type="NCBIfam" id="TIGR01844">
    <property type="entry name" value="type_I_sec_TolC"/>
    <property type="match status" value="1"/>
</dbReference>
<organism evidence="8 9">
    <name type="scientific">Rhodoferax sediminis</name>
    <dbReference type="NCBI Taxonomy" id="2509614"/>
    <lineage>
        <taxon>Bacteria</taxon>
        <taxon>Pseudomonadati</taxon>
        <taxon>Pseudomonadota</taxon>
        <taxon>Betaproteobacteria</taxon>
        <taxon>Burkholderiales</taxon>
        <taxon>Comamonadaceae</taxon>
        <taxon>Rhodoferax</taxon>
    </lineage>
</organism>
<evidence type="ECO:0000256" key="1">
    <source>
        <dbReference type="ARBA" id="ARBA00004442"/>
    </source>
</evidence>
<dbReference type="Pfam" id="PF02321">
    <property type="entry name" value="OEP"/>
    <property type="match status" value="2"/>
</dbReference>